<gene>
    <name evidence="5" type="primary">modA</name>
    <name evidence="5" type="ORF">ACFSUQ_04895</name>
</gene>
<reference evidence="6" key="1">
    <citation type="journal article" date="2019" name="Int. J. Syst. Evol. Microbiol.">
        <title>The Global Catalogue of Microorganisms (GCM) 10K type strain sequencing project: providing services to taxonomists for standard genome sequencing and annotation.</title>
        <authorList>
            <consortium name="The Broad Institute Genomics Platform"/>
            <consortium name="The Broad Institute Genome Sequencing Center for Infectious Disease"/>
            <person name="Wu L."/>
            <person name="Ma J."/>
        </authorList>
    </citation>
    <scope>NUCLEOTIDE SEQUENCE [LARGE SCALE GENOMIC DNA]</scope>
    <source>
        <strain evidence="6">TISTR 1511</strain>
    </source>
</reference>
<name>A0ABW5RHV4_9MICO</name>
<comment type="caution">
    <text evidence="5">The sequence shown here is derived from an EMBL/GenBank/DDBJ whole genome shotgun (WGS) entry which is preliminary data.</text>
</comment>
<dbReference type="PIRSF" id="PIRSF004846">
    <property type="entry name" value="ModA"/>
    <property type="match status" value="1"/>
</dbReference>
<dbReference type="InterPro" id="IPR050682">
    <property type="entry name" value="ModA/WtpA"/>
</dbReference>
<protein>
    <submittedName>
        <fullName evidence="5">Molybdate ABC transporter substrate-binding protein</fullName>
    </submittedName>
</protein>
<dbReference type="EMBL" id="JBHUNF010000002">
    <property type="protein sequence ID" value="MFD2674638.1"/>
    <property type="molecule type" value="Genomic_DNA"/>
</dbReference>
<dbReference type="RefSeq" id="WP_083524685.1">
    <property type="nucleotide sequence ID" value="NZ_JBHUNF010000002.1"/>
</dbReference>
<evidence type="ECO:0000256" key="3">
    <source>
        <dbReference type="ARBA" id="ARBA00022729"/>
    </source>
</evidence>
<sequence>MRGRIRSIVAAAGMVLALTGCTNAATDAAHEPIEIFAAASLDKGFTEMMDAFKQEHPDAQFKPMVTGGSQELVTQINEGATPDVVALASEKSSKPLIEAGTVAEEKFTIFAENTLVIAVAKGNPKGITDVTDLASRTDIKIAICAPEVPCGAATEKLLDLSNVKLEGATQENNVSATLAKAELGEVDAALVYASDVATSTADLEAVVPAKAGEVVNRYPIAAMSDNPDAQKFVEFVQSEKGKQILQKNGLTTP</sequence>
<dbReference type="InterPro" id="IPR005950">
    <property type="entry name" value="ModA"/>
</dbReference>
<keyword evidence="6" id="KW-1185">Reference proteome</keyword>
<proteinExistence type="inferred from homology"/>
<dbReference type="PANTHER" id="PTHR30632">
    <property type="entry name" value="MOLYBDATE-BINDING PERIPLASMIC PROTEIN"/>
    <property type="match status" value="1"/>
</dbReference>
<feature type="signal peptide" evidence="4">
    <location>
        <begin position="1"/>
        <end position="24"/>
    </location>
</feature>
<comment type="similarity">
    <text evidence="1">Belongs to the bacterial solute-binding protein ModA family.</text>
</comment>
<keyword evidence="3 4" id="KW-0732">Signal</keyword>
<evidence type="ECO:0000256" key="4">
    <source>
        <dbReference type="SAM" id="SignalP"/>
    </source>
</evidence>
<feature type="chain" id="PRO_5045537242" evidence="4">
    <location>
        <begin position="25"/>
        <end position="253"/>
    </location>
</feature>
<dbReference type="PANTHER" id="PTHR30632:SF0">
    <property type="entry name" value="SULFATE-BINDING PROTEIN"/>
    <property type="match status" value="1"/>
</dbReference>
<evidence type="ECO:0000256" key="2">
    <source>
        <dbReference type="ARBA" id="ARBA00022723"/>
    </source>
</evidence>
<evidence type="ECO:0000313" key="5">
    <source>
        <dbReference type="EMBL" id="MFD2674638.1"/>
    </source>
</evidence>
<dbReference type="Pfam" id="PF13531">
    <property type="entry name" value="SBP_bac_11"/>
    <property type="match status" value="1"/>
</dbReference>
<accession>A0ABW5RHV4</accession>
<dbReference type="NCBIfam" id="TIGR01256">
    <property type="entry name" value="modA"/>
    <property type="match status" value="1"/>
</dbReference>
<dbReference type="Proteomes" id="UP001597453">
    <property type="component" value="Unassembled WGS sequence"/>
</dbReference>
<dbReference type="Gene3D" id="3.40.190.10">
    <property type="entry name" value="Periplasmic binding protein-like II"/>
    <property type="match status" value="2"/>
</dbReference>
<dbReference type="SUPFAM" id="SSF53850">
    <property type="entry name" value="Periplasmic binding protein-like II"/>
    <property type="match status" value="1"/>
</dbReference>
<evidence type="ECO:0000256" key="1">
    <source>
        <dbReference type="ARBA" id="ARBA00009175"/>
    </source>
</evidence>
<keyword evidence="2" id="KW-0479">Metal-binding</keyword>
<evidence type="ECO:0000313" key="6">
    <source>
        <dbReference type="Proteomes" id="UP001597453"/>
    </source>
</evidence>
<dbReference type="PROSITE" id="PS51257">
    <property type="entry name" value="PROKAR_LIPOPROTEIN"/>
    <property type="match status" value="1"/>
</dbReference>
<organism evidence="5 6">
    <name type="scientific">Gulosibacter bifidus</name>
    <dbReference type="NCBI Taxonomy" id="272239"/>
    <lineage>
        <taxon>Bacteria</taxon>
        <taxon>Bacillati</taxon>
        <taxon>Actinomycetota</taxon>
        <taxon>Actinomycetes</taxon>
        <taxon>Micrococcales</taxon>
        <taxon>Microbacteriaceae</taxon>
        <taxon>Gulosibacter</taxon>
    </lineage>
</organism>